<feature type="region of interest" description="Disordered" evidence="11">
    <location>
        <begin position="1"/>
        <end position="42"/>
    </location>
</feature>
<dbReference type="GO" id="GO:0005634">
    <property type="term" value="C:nucleus"/>
    <property type="evidence" value="ECO:0007669"/>
    <property type="project" value="UniProtKB-SubCell"/>
</dbReference>
<dbReference type="InterPro" id="IPR001680">
    <property type="entry name" value="WD40_rpt"/>
</dbReference>
<evidence type="ECO:0000256" key="2">
    <source>
        <dbReference type="ARBA" id="ARBA00005434"/>
    </source>
</evidence>
<comment type="subcellular location">
    <subcellularLocation>
        <location evidence="1">Nucleus</location>
    </subcellularLocation>
</comment>
<dbReference type="AlphaFoldDB" id="A0A1B6J6I4"/>
<name>A0A1B6J6I4_9HEMI</name>
<keyword evidence="4" id="KW-0677">Repeat</keyword>
<dbReference type="InterPro" id="IPR015943">
    <property type="entry name" value="WD40/YVTN_repeat-like_dom_sf"/>
</dbReference>
<dbReference type="PANTHER" id="PTHR15169">
    <property type="entry name" value="DAMAGE-SPECIFIC DNA BINDING PROTEIN 2"/>
    <property type="match status" value="1"/>
</dbReference>
<keyword evidence="9" id="KW-0539">Nucleus</keyword>
<dbReference type="GO" id="GO:0009411">
    <property type="term" value="P:response to UV"/>
    <property type="evidence" value="ECO:0007669"/>
    <property type="project" value="TreeGrafter"/>
</dbReference>
<keyword evidence="8" id="KW-0234">DNA repair</keyword>
<evidence type="ECO:0000256" key="4">
    <source>
        <dbReference type="ARBA" id="ARBA00022737"/>
    </source>
</evidence>
<evidence type="ECO:0000256" key="5">
    <source>
        <dbReference type="ARBA" id="ARBA00022763"/>
    </source>
</evidence>
<reference evidence="12" key="1">
    <citation type="submission" date="2015-11" db="EMBL/GenBank/DDBJ databases">
        <title>De novo transcriptome assembly of four potential Pierce s Disease insect vectors from Arizona vineyards.</title>
        <authorList>
            <person name="Tassone E.E."/>
        </authorList>
    </citation>
    <scope>NUCLEOTIDE SEQUENCE</scope>
</reference>
<evidence type="ECO:0000256" key="1">
    <source>
        <dbReference type="ARBA" id="ARBA00004123"/>
    </source>
</evidence>
<proteinExistence type="inferred from homology"/>
<keyword evidence="3" id="KW-0853">WD repeat</keyword>
<keyword evidence="5" id="KW-0227">DNA damage</keyword>
<evidence type="ECO:0000313" key="12">
    <source>
        <dbReference type="EMBL" id="JAS94776.1"/>
    </source>
</evidence>
<protein>
    <recommendedName>
        <fullName evidence="10">Damage-specific DNA-binding protein 2</fullName>
    </recommendedName>
</protein>
<feature type="compositionally biased region" description="Basic and acidic residues" evidence="11">
    <location>
        <begin position="17"/>
        <end position="32"/>
    </location>
</feature>
<evidence type="ECO:0000256" key="8">
    <source>
        <dbReference type="ARBA" id="ARBA00023204"/>
    </source>
</evidence>
<dbReference type="GO" id="GO:0003684">
    <property type="term" value="F:damaged DNA binding"/>
    <property type="evidence" value="ECO:0007669"/>
    <property type="project" value="InterPro"/>
</dbReference>
<evidence type="ECO:0000256" key="7">
    <source>
        <dbReference type="ARBA" id="ARBA00023125"/>
    </source>
</evidence>
<evidence type="ECO:0000256" key="6">
    <source>
        <dbReference type="ARBA" id="ARBA00022786"/>
    </source>
</evidence>
<dbReference type="PANTHER" id="PTHR15169:SF0">
    <property type="entry name" value="DNA DAMAGE-BINDING PROTEIN 2"/>
    <property type="match status" value="1"/>
</dbReference>
<dbReference type="InterPro" id="IPR033312">
    <property type="entry name" value="DDB2"/>
</dbReference>
<feature type="non-terminal residue" evidence="12">
    <location>
        <position position="248"/>
    </location>
</feature>
<organism evidence="12">
    <name type="scientific">Homalodisca liturata</name>
    <dbReference type="NCBI Taxonomy" id="320908"/>
    <lineage>
        <taxon>Eukaryota</taxon>
        <taxon>Metazoa</taxon>
        <taxon>Ecdysozoa</taxon>
        <taxon>Arthropoda</taxon>
        <taxon>Hexapoda</taxon>
        <taxon>Insecta</taxon>
        <taxon>Pterygota</taxon>
        <taxon>Neoptera</taxon>
        <taxon>Paraneoptera</taxon>
        <taxon>Hemiptera</taxon>
        <taxon>Auchenorrhyncha</taxon>
        <taxon>Membracoidea</taxon>
        <taxon>Cicadellidae</taxon>
        <taxon>Cicadellinae</taxon>
        <taxon>Proconiini</taxon>
        <taxon>Homalodisca</taxon>
    </lineage>
</organism>
<keyword evidence="6" id="KW-0833">Ubl conjugation pathway</keyword>
<comment type="similarity">
    <text evidence="2">Belongs to the WD repeat DDB2/WDR76 family.</text>
</comment>
<dbReference type="Gene3D" id="2.130.10.10">
    <property type="entry name" value="YVTN repeat-like/Quinoprotein amine dehydrogenase"/>
    <property type="match status" value="1"/>
</dbReference>
<dbReference type="SMART" id="SM00320">
    <property type="entry name" value="WD40"/>
    <property type="match status" value="3"/>
</dbReference>
<evidence type="ECO:0000256" key="11">
    <source>
        <dbReference type="SAM" id="MobiDB-lite"/>
    </source>
</evidence>
<sequence length="248" mass="27530">MGNEKRKLRSSSSQNSEAKKSKLSKQSEEKQPSKVKTGFKKTRVNGPKLIPIQGTSKCCVEQDDCTILKGTGRPRVNHIQFLNQFQRGFGKLSVLEQIAEQIYTRDLRWFTISTQVSTPDLRVTAMQWHPHIPNLFVSGGKAGTLQLYDTKDLSLLNEPKRFIGIGPGCTIEAVRFNTKGCGTEVCTASVDGTVSTYNFDKDLRSIKVESECSFSVWFCSVDVHSDGKAVYAGDNKGKLAIHYLDSGK</sequence>
<evidence type="ECO:0000256" key="10">
    <source>
        <dbReference type="ARBA" id="ARBA00031670"/>
    </source>
</evidence>
<dbReference type="GO" id="GO:0080008">
    <property type="term" value="C:Cul4-RING E3 ubiquitin ligase complex"/>
    <property type="evidence" value="ECO:0007669"/>
    <property type="project" value="InterPro"/>
</dbReference>
<dbReference type="EMBL" id="GECU01012930">
    <property type="protein sequence ID" value="JAS94776.1"/>
    <property type="molecule type" value="Transcribed_RNA"/>
</dbReference>
<evidence type="ECO:0000256" key="3">
    <source>
        <dbReference type="ARBA" id="ARBA00022574"/>
    </source>
</evidence>
<gene>
    <name evidence="12" type="ORF">g.27581</name>
</gene>
<dbReference type="SUPFAM" id="SSF50978">
    <property type="entry name" value="WD40 repeat-like"/>
    <property type="match status" value="1"/>
</dbReference>
<dbReference type="InterPro" id="IPR036322">
    <property type="entry name" value="WD40_repeat_dom_sf"/>
</dbReference>
<accession>A0A1B6J6I4</accession>
<dbReference type="GO" id="GO:0006281">
    <property type="term" value="P:DNA repair"/>
    <property type="evidence" value="ECO:0007669"/>
    <property type="project" value="UniProtKB-KW"/>
</dbReference>
<keyword evidence="7" id="KW-0238">DNA-binding</keyword>
<evidence type="ECO:0000256" key="9">
    <source>
        <dbReference type="ARBA" id="ARBA00023242"/>
    </source>
</evidence>